<dbReference type="eggNOG" id="ENOG502SYFF">
    <property type="taxonomic scope" value="Eukaryota"/>
</dbReference>
<evidence type="ECO:0000259" key="4">
    <source>
        <dbReference type="PROSITE" id="PS51891"/>
    </source>
</evidence>
<name>R0IMV0_EXST2</name>
<dbReference type="PANTHER" id="PTHR28620:SF1">
    <property type="entry name" value="CENP-V_GFA DOMAIN-CONTAINING PROTEIN"/>
    <property type="match status" value="1"/>
</dbReference>
<dbReference type="HOGENOM" id="CLU_055491_7_0_1"/>
<sequence>MPTAPAADAPAATYNASCHCGAFAYSVTISPPLDSPSSTVTECNCSICTRNSYLLVYVPNERVVFSKGRIEQFCSYSFATKKMDHYFCGACGSACMVRSRFEHFFPGMTAVNVRMLHHVDVKRLNTKAADGKSL</sequence>
<reference evidence="5 6" key="1">
    <citation type="journal article" date="2012" name="PLoS Pathog.">
        <title>Diverse lifestyles and strategies of plant pathogenesis encoded in the genomes of eighteen Dothideomycetes fungi.</title>
        <authorList>
            <person name="Ohm R.A."/>
            <person name="Feau N."/>
            <person name="Henrissat B."/>
            <person name="Schoch C.L."/>
            <person name="Horwitz B.A."/>
            <person name="Barry K.W."/>
            <person name="Condon B.J."/>
            <person name="Copeland A.C."/>
            <person name="Dhillon B."/>
            <person name="Glaser F."/>
            <person name="Hesse C.N."/>
            <person name="Kosti I."/>
            <person name="LaButti K."/>
            <person name="Lindquist E.A."/>
            <person name="Lucas S."/>
            <person name="Salamov A.A."/>
            <person name="Bradshaw R.E."/>
            <person name="Ciuffetti L."/>
            <person name="Hamelin R.C."/>
            <person name="Kema G.H.J."/>
            <person name="Lawrence C."/>
            <person name="Scott J.A."/>
            <person name="Spatafora J.W."/>
            <person name="Turgeon B.G."/>
            <person name="de Wit P.J.G.M."/>
            <person name="Zhong S."/>
            <person name="Goodwin S.B."/>
            <person name="Grigoriev I.V."/>
        </authorList>
    </citation>
    <scope>NUCLEOTIDE SEQUENCE [LARGE SCALE GENOMIC DNA]</scope>
    <source>
        <strain evidence="6">28A</strain>
    </source>
</reference>
<organism evidence="5 6">
    <name type="scientific">Exserohilum turcicum (strain 28A)</name>
    <name type="common">Northern leaf blight fungus</name>
    <name type="synonym">Setosphaeria turcica</name>
    <dbReference type="NCBI Taxonomy" id="671987"/>
    <lineage>
        <taxon>Eukaryota</taxon>
        <taxon>Fungi</taxon>
        <taxon>Dikarya</taxon>
        <taxon>Ascomycota</taxon>
        <taxon>Pezizomycotina</taxon>
        <taxon>Dothideomycetes</taxon>
        <taxon>Pleosporomycetidae</taxon>
        <taxon>Pleosporales</taxon>
        <taxon>Pleosporineae</taxon>
        <taxon>Pleosporaceae</taxon>
        <taxon>Exserohilum</taxon>
    </lineage>
</organism>
<dbReference type="RefSeq" id="XP_008025975.1">
    <property type="nucleotide sequence ID" value="XM_008027784.1"/>
</dbReference>
<evidence type="ECO:0000313" key="5">
    <source>
        <dbReference type="EMBL" id="EOA86350.1"/>
    </source>
</evidence>
<evidence type="ECO:0000313" key="6">
    <source>
        <dbReference type="Proteomes" id="UP000016935"/>
    </source>
</evidence>
<dbReference type="Proteomes" id="UP000016935">
    <property type="component" value="Unassembled WGS sequence"/>
</dbReference>
<dbReference type="GeneID" id="19397087"/>
<dbReference type="GO" id="GO:0046872">
    <property type="term" value="F:metal ion binding"/>
    <property type="evidence" value="ECO:0007669"/>
    <property type="project" value="UniProtKB-KW"/>
</dbReference>
<reference evidence="5 6" key="2">
    <citation type="journal article" date="2013" name="PLoS Genet.">
        <title>Comparative genome structure, secondary metabolite, and effector coding capacity across Cochliobolus pathogens.</title>
        <authorList>
            <person name="Condon B.J."/>
            <person name="Leng Y."/>
            <person name="Wu D."/>
            <person name="Bushley K.E."/>
            <person name="Ohm R.A."/>
            <person name="Otillar R."/>
            <person name="Martin J."/>
            <person name="Schackwitz W."/>
            <person name="Grimwood J."/>
            <person name="MohdZainudin N."/>
            <person name="Xue C."/>
            <person name="Wang R."/>
            <person name="Manning V.A."/>
            <person name="Dhillon B."/>
            <person name="Tu Z.J."/>
            <person name="Steffenson B.J."/>
            <person name="Salamov A."/>
            <person name="Sun H."/>
            <person name="Lowry S."/>
            <person name="LaButti K."/>
            <person name="Han J."/>
            <person name="Copeland A."/>
            <person name="Lindquist E."/>
            <person name="Barry K."/>
            <person name="Schmutz J."/>
            <person name="Baker S.E."/>
            <person name="Ciuffetti L.M."/>
            <person name="Grigoriev I.V."/>
            <person name="Zhong S."/>
            <person name="Turgeon B.G."/>
        </authorList>
    </citation>
    <scope>NUCLEOTIDE SEQUENCE [LARGE SCALE GENOMIC DNA]</scope>
    <source>
        <strain evidence="6">28A</strain>
    </source>
</reference>
<dbReference type="PROSITE" id="PS51891">
    <property type="entry name" value="CENP_V_GFA"/>
    <property type="match status" value="1"/>
</dbReference>
<proteinExistence type="inferred from homology"/>
<dbReference type="EMBL" id="KB908593">
    <property type="protein sequence ID" value="EOA86350.1"/>
    <property type="molecule type" value="Genomic_DNA"/>
</dbReference>
<accession>R0IMV0</accession>
<dbReference type="InterPro" id="IPR006913">
    <property type="entry name" value="CENP-V/GFA"/>
</dbReference>
<dbReference type="Gene3D" id="2.170.150.70">
    <property type="match status" value="1"/>
</dbReference>
<dbReference type="OrthoDB" id="2993351at2759"/>
<dbReference type="Pfam" id="PF04828">
    <property type="entry name" value="GFA"/>
    <property type="match status" value="1"/>
</dbReference>
<dbReference type="GO" id="GO:0016846">
    <property type="term" value="F:carbon-sulfur lyase activity"/>
    <property type="evidence" value="ECO:0007669"/>
    <property type="project" value="InterPro"/>
</dbReference>
<keyword evidence="6" id="KW-1185">Reference proteome</keyword>
<evidence type="ECO:0000256" key="2">
    <source>
        <dbReference type="ARBA" id="ARBA00022723"/>
    </source>
</evidence>
<feature type="domain" description="CENP-V/GFA" evidence="4">
    <location>
        <begin position="14"/>
        <end position="134"/>
    </location>
</feature>
<dbReference type="PANTHER" id="PTHR28620">
    <property type="entry name" value="CENTROMERE PROTEIN V"/>
    <property type="match status" value="1"/>
</dbReference>
<evidence type="ECO:0000256" key="1">
    <source>
        <dbReference type="ARBA" id="ARBA00005495"/>
    </source>
</evidence>
<keyword evidence="2" id="KW-0479">Metal-binding</keyword>
<comment type="similarity">
    <text evidence="1">Belongs to the Gfa family.</text>
</comment>
<keyword evidence="3" id="KW-0862">Zinc</keyword>
<dbReference type="InterPro" id="IPR011057">
    <property type="entry name" value="Mss4-like_sf"/>
</dbReference>
<evidence type="ECO:0000256" key="3">
    <source>
        <dbReference type="ARBA" id="ARBA00022833"/>
    </source>
</evidence>
<gene>
    <name evidence="5" type="ORF">SETTUDRAFT_150854</name>
</gene>
<dbReference type="SUPFAM" id="SSF51316">
    <property type="entry name" value="Mss4-like"/>
    <property type="match status" value="1"/>
</dbReference>
<dbReference type="InterPro" id="IPR052355">
    <property type="entry name" value="CENP-V-like"/>
</dbReference>
<dbReference type="STRING" id="671987.R0IMV0"/>
<dbReference type="AlphaFoldDB" id="R0IMV0"/>
<protein>
    <recommendedName>
        <fullName evidence="4">CENP-V/GFA domain-containing protein</fullName>
    </recommendedName>
</protein>